<proteinExistence type="predicted"/>
<evidence type="ECO:0000313" key="1">
    <source>
        <dbReference type="EMBL" id="ORA38708.1"/>
    </source>
</evidence>
<organism evidence="1 2">
    <name type="scientific">Mycobacterium aquaticum</name>
    <dbReference type="NCBI Taxonomy" id="1927124"/>
    <lineage>
        <taxon>Bacteria</taxon>
        <taxon>Bacillati</taxon>
        <taxon>Actinomycetota</taxon>
        <taxon>Actinomycetes</taxon>
        <taxon>Mycobacteriales</taxon>
        <taxon>Mycobacteriaceae</taxon>
        <taxon>Mycobacterium</taxon>
    </lineage>
</organism>
<comment type="caution">
    <text evidence="1">The sequence shown here is derived from an EMBL/GenBank/DDBJ whole genome shotgun (WGS) entry which is preliminary data.</text>
</comment>
<protein>
    <submittedName>
        <fullName evidence="1">Uncharacterized protein</fullName>
    </submittedName>
</protein>
<reference evidence="1 2" key="1">
    <citation type="submission" date="2017-02" db="EMBL/GenBank/DDBJ databases">
        <title>The new phylogeny of genus Mycobacterium.</title>
        <authorList>
            <person name="Tortoli E."/>
            <person name="Trovato A."/>
            <person name="Cirillo D.M."/>
        </authorList>
    </citation>
    <scope>NUCLEOTIDE SEQUENCE [LARGE SCALE GENOMIC DNA]</scope>
    <source>
        <strain evidence="1 2">RW6</strain>
    </source>
</reference>
<keyword evidence="2" id="KW-1185">Reference proteome</keyword>
<name>A0A1X0B9D6_9MYCO</name>
<dbReference type="Proteomes" id="UP000192448">
    <property type="component" value="Unassembled WGS sequence"/>
</dbReference>
<dbReference type="AlphaFoldDB" id="A0A1X0B9D6"/>
<sequence length="60" mass="6900">MIELEQSPLGWRAINPNHPATPWTSAREDAITDARFYLEWDALIAEGYATVDIHNMRMGR</sequence>
<gene>
    <name evidence="1" type="ORF">BST13_04830</name>
</gene>
<evidence type="ECO:0000313" key="2">
    <source>
        <dbReference type="Proteomes" id="UP000192448"/>
    </source>
</evidence>
<dbReference type="EMBL" id="MVHF01000003">
    <property type="protein sequence ID" value="ORA38708.1"/>
    <property type="molecule type" value="Genomic_DNA"/>
</dbReference>
<accession>A0A1X0B9D6</accession>
<dbReference type="RefSeq" id="WP_083161156.1">
    <property type="nucleotide sequence ID" value="NZ_MVHF01000003.1"/>
</dbReference>